<reference evidence="2 3" key="1">
    <citation type="submission" date="2019-01" db="EMBL/GenBank/DDBJ databases">
        <title>Sequencing of cultivated peanut Arachis hypogaea provides insights into genome evolution and oil improvement.</title>
        <authorList>
            <person name="Chen X."/>
        </authorList>
    </citation>
    <scope>NUCLEOTIDE SEQUENCE [LARGE SCALE GENOMIC DNA]</scope>
    <source>
        <strain evidence="3">cv. Fuhuasheng</strain>
        <tissue evidence="2">Leaves</tissue>
    </source>
</reference>
<dbReference type="Pfam" id="PF14111">
    <property type="entry name" value="DUF4283"/>
    <property type="match status" value="1"/>
</dbReference>
<comment type="caution">
    <text evidence="2">The sequence shown here is derived from an EMBL/GenBank/DDBJ whole genome shotgun (WGS) entry which is preliminary data.</text>
</comment>
<sequence>MMFEIMERSPLILAQIEAFDEWCKPWKTMLTVKVLGKRVGLGFMEQRFNSDWVKKDKIDVVDMNCNYFLVHFSDEEDYSHALLGDP</sequence>
<evidence type="ECO:0000259" key="1">
    <source>
        <dbReference type="Pfam" id="PF14111"/>
    </source>
</evidence>
<accession>A0A444ZP57</accession>
<dbReference type="InterPro" id="IPR025558">
    <property type="entry name" value="DUF4283"/>
</dbReference>
<proteinExistence type="predicted"/>
<dbReference type="Proteomes" id="UP000289738">
    <property type="component" value="Chromosome B04"/>
</dbReference>
<evidence type="ECO:0000313" key="2">
    <source>
        <dbReference type="EMBL" id="RYR15915.1"/>
    </source>
</evidence>
<feature type="domain" description="DUF4283" evidence="1">
    <location>
        <begin position="26"/>
        <end position="83"/>
    </location>
</feature>
<keyword evidence="3" id="KW-1185">Reference proteome</keyword>
<evidence type="ECO:0000313" key="3">
    <source>
        <dbReference type="Proteomes" id="UP000289738"/>
    </source>
</evidence>
<dbReference type="EMBL" id="SDMP01000014">
    <property type="protein sequence ID" value="RYR15915.1"/>
    <property type="molecule type" value="Genomic_DNA"/>
</dbReference>
<protein>
    <recommendedName>
        <fullName evidence="1">DUF4283 domain-containing protein</fullName>
    </recommendedName>
</protein>
<organism evidence="2 3">
    <name type="scientific">Arachis hypogaea</name>
    <name type="common">Peanut</name>
    <dbReference type="NCBI Taxonomy" id="3818"/>
    <lineage>
        <taxon>Eukaryota</taxon>
        <taxon>Viridiplantae</taxon>
        <taxon>Streptophyta</taxon>
        <taxon>Embryophyta</taxon>
        <taxon>Tracheophyta</taxon>
        <taxon>Spermatophyta</taxon>
        <taxon>Magnoliopsida</taxon>
        <taxon>eudicotyledons</taxon>
        <taxon>Gunneridae</taxon>
        <taxon>Pentapetalae</taxon>
        <taxon>rosids</taxon>
        <taxon>fabids</taxon>
        <taxon>Fabales</taxon>
        <taxon>Fabaceae</taxon>
        <taxon>Papilionoideae</taxon>
        <taxon>50 kb inversion clade</taxon>
        <taxon>dalbergioids sensu lato</taxon>
        <taxon>Dalbergieae</taxon>
        <taxon>Pterocarpus clade</taxon>
        <taxon>Arachis</taxon>
    </lineage>
</organism>
<dbReference type="AlphaFoldDB" id="A0A444ZP57"/>
<gene>
    <name evidence="2" type="ORF">Ahy_B04g072870</name>
</gene>
<name>A0A444ZP57_ARAHY</name>